<evidence type="ECO:0000313" key="11">
    <source>
        <dbReference type="EMBL" id="OAA55891.1"/>
    </source>
</evidence>
<comment type="catalytic activity">
    <reaction evidence="6">
        <text>Couples ATP hydrolysis with the unwinding of duplex DNA by translocating in the 3'-5' direction.</text>
        <dbReference type="EC" id="5.6.2.4"/>
    </reaction>
</comment>
<evidence type="ECO:0000259" key="10">
    <source>
        <dbReference type="PROSITE" id="PS51194"/>
    </source>
</evidence>
<evidence type="ECO:0000256" key="7">
    <source>
        <dbReference type="ARBA" id="ARBA00034808"/>
    </source>
</evidence>
<reference evidence="11 12" key="1">
    <citation type="journal article" date="2016" name="Genome Biol. Evol.">
        <title>Divergent and convergent evolution of fungal pathogenicity.</title>
        <authorList>
            <person name="Shang Y."/>
            <person name="Xiao G."/>
            <person name="Zheng P."/>
            <person name="Cen K."/>
            <person name="Zhan S."/>
            <person name="Wang C."/>
        </authorList>
    </citation>
    <scope>NUCLEOTIDE SEQUENCE [LARGE SCALE GENOMIC DNA]</scope>
    <source>
        <strain evidence="11 12">RCEF 264</strain>
    </source>
</reference>
<name>A0A167NT82_9HYPO</name>
<dbReference type="EC" id="5.6.2.4" evidence="7"/>
<dbReference type="InterPro" id="IPR001650">
    <property type="entry name" value="Helicase_C-like"/>
</dbReference>
<dbReference type="PANTHER" id="PTHR13710">
    <property type="entry name" value="DNA HELICASE RECQ FAMILY MEMBER"/>
    <property type="match status" value="1"/>
</dbReference>
<dbReference type="EMBL" id="AZHD01000018">
    <property type="protein sequence ID" value="OAA55891.1"/>
    <property type="molecule type" value="Genomic_DNA"/>
</dbReference>
<keyword evidence="2" id="KW-0547">Nucleotide-binding</keyword>
<dbReference type="AlphaFoldDB" id="A0A167NT82"/>
<keyword evidence="3" id="KW-0378">Hydrolase</keyword>
<evidence type="ECO:0000256" key="6">
    <source>
        <dbReference type="ARBA" id="ARBA00034617"/>
    </source>
</evidence>
<feature type="region of interest" description="Disordered" evidence="8">
    <location>
        <begin position="497"/>
        <end position="519"/>
    </location>
</feature>
<dbReference type="GO" id="GO:0005634">
    <property type="term" value="C:nucleus"/>
    <property type="evidence" value="ECO:0007669"/>
    <property type="project" value="TreeGrafter"/>
</dbReference>
<evidence type="ECO:0000256" key="5">
    <source>
        <dbReference type="ARBA" id="ARBA00023125"/>
    </source>
</evidence>
<dbReference type="GO" id="GO:0005737">
    <property type="term" value="C:cytoplasm"/>
    <property type="evidence" value="ECO:0007669"/>
    <property type="project" value="TreeGrafter"/>
</dbReference>
<dbReference type="GO" id="GO:0003677">
    <property type="term" value="F:DNA binding"/>
    <property type="evidence" value="ECO:0007669"/>
    <property type="project" value="UniProtKB-KW"/>
</dbReference>
<dbReference type="Pfam" id="PF00271">
    <property type="entry name" value="Helicase_C"/>
    <property type="match status" value="1"/>
</dbReference>
<dbReference type="SMART" id="SM00487">
    <property type="entry name" value="DEXDc"/>
    <property type="match status" value="1"/>
</dbReference>
<keyword evidence="4" id="KW-0067">ATP-binding</keyword>
<evidence type="ECO:0000256" key="8">
    <source>
        <dbReference type="SAM" id="MobiDB-lite"/>
    </source>
</evidence>
<dbReference type="PROSITE" id="PS51192">
    <property type="entry name" value="HELICASE_ATP_BIND_1"/>
    <property type="match status" value="1"/>
</dbReference>
<dbReference type="SMART" id="SM00490">
    <property type="entry name" value="HELICc"/>
    <property type="match status" value="1"/>
</dbReference>
<dbReference type="Proteomes" id="UP000076874">
    <property type="component" value="Unassembled WGS sequence"/>
</dbReference>
<accession>A0A167NT82</accession>
<dbReference type="PROSITE" id="PS51194">
    <property type="entry name" value="HELICASE_CTER"/>
    <property type="match status" value="1"/>
</dbReference>
<evidence type="ECO:0000313" key="12">
    <source>
        <dbReference type="Proteomes" id="UP000076874"/>
    </source>
</evidence>
<feature type="domain" description="Helicase C-terminal" evidence="10">
    <location>
        <begin position="285"/>
        <end position="445"/>
    </location>
</feature>
<organism evidence="11 12">
    <name type="scientific">Niveomyces insectorum RCEF 264</name>
    <dbReference type="NCBI Taxonomy" id="1081102"/>
    <lineage>
        <taxon>Eukaryota</taxon>
        <taxon>Fungi</taxon>
        <taxon>Dikarya</taxon>
        <taxon>Ascomycota</taxon>
        <taxon>Pezizomycotina</taxon>
        <taxon>Sordariomycetes</taxon>
        <taxon>Hypocreomycetidae</taxon>
        <taxon>Hypocreales</taxon>
        <taxon>Cordycipitaceae</taxon>
        <taxon>Niveomyces</taxon>
    </lineage>
</organism>
<dbReference type="InterPro" id="IPR014001">
    <property type="entry name" value="Helicase_ATP-bd"/>
</dbReference>
<proteinExistence type="inferred from homology"/>
<dbReference type="GO" id="GO:0009378">
    <property type="term" value="F:four-way junction helicase activity"/>
    <property type="evidence" value="ECO:0007669"/>
    <property type="project" value="TreeGrafter"/>
</dbReference>
<keyword evidence="11" id="KW-0347">Helicase</keyword>
<keyword evidence="12" id="KW-1185">Reference proteome</keyword>
<keyword evidence="5" id="KW-0238">DNA-binding</keyword>
<dbReference type="InterPro" id="IPR032284">
    <property type="entry name" value="RecQ_Zn-bd"/>
</dbReference>
<dbReference type="InterPro" id="IPR011545">
    <property type="entry name" value="DEAD/DEAH_box_helicase_dom"/>
</dbReference>
<evidence type="ECO:0000256" key="3">
    <source>
        <dbReference type="ARBA" id="ARBA00022801"/>
    </source>
</evidence>
<sequence>MPRHGKTSHPQPAPRPAVGMAPPPHGRIGPFVDIDFALRRQFNKTSFRPLQREIVEAALEGYDVVVQAATGFGKSLCFQLPAVIDRGGRDPFVNDGHANQVEALRAANVDARALNSDTSPAERHHIYRDLAAGHPRTRLLYVSPELCCRGRFRQHLQVVHQQRELARVVVDEAHCISEWGHDFRRDFARLGWLRQAFPDVPIMCVTATATPRVLRDILGTLALDDDSGGHNHNHNHNQGNGTWGMTFPSPQQLRRLRLFRLSPFRPNLHLAVRFVASSQDGERTRFTDLVAWIQKAPSPNRKADTADRTPVPGIVYTLSRDECECLAAALRQAGIPAHPFHSQRPRDAKEATMARWIRDDPACAVIVATTAFGMGVDKPNVRFVAHWRVPRSFESYCQEIGRAGRDGLPACCRLYYSRGDAECVANLVARSVARATTATNEHGAARRASFRTLVEYCEDTQTCRHATISRYFRHEHDPPCRGACDWHTNPQGIKMEKTEQLGNDEWSPRWLGSVDERRR</sequence>
<dbReference type="PROSITE" id="PS00690">
    <property type="entry name" value="DEAH_ATP_HELICASE"/>
    <property type="match status" value="1"/>
</dbReference>
<dbReference type="Pfam" id="PF00270">
    <property type="entry name" value="DEAD"/>
    <property type="match status" value="1"/>
</dbReference>
<evidence type="ECO:0000256" key="1">
    <source>
        <dbReference type="ARBA" id="ARBA00005446"/>
    </source>
</evidence>
<gene>
    <name evidence="11" type="ORF">SPI_08098</name>
</gene>
<dbReference type="Pfam" id="PF16124">
    <property type="entry name" value="RecQ_Zn_bind"/>
    <property type="match status" value="1"/>
</dbReference>
<dbReference type="GO" id="GO:0016787">
    <property type="term" value="F:hydrolase activity"/>
    <property type="evidence" value="ECO:0007669"/>
    <property type="project" value="UniProtKB-KW"/>
</dbReference>
<evidence type="ECO:0000256" key="4">
    <source>
        <dbReference type="ARBA" id="ARBA00022840"/>
    </source>
</evidence>
<dbReference type="GO" id="GO:0000724">
    <property type="term" value="P:double-strand break repair via homologous recombination"/>
    <property type="evidence" value="ECO:0007669"/>
    <property type="project" value="TreeGrafter"/>
</dbReference>
<evidence type="ECO:0000256" key="2">
    <source>
        <dbReference type="ARBA" id="ARBA00022741"/>
    </source>
</evidence>
<dbReference type="STRING" id="1081102.A0A167NT82"/>
<feature type="region of interest" description="Disordered" evidence="8">
    <location>
        <begin position="1"/>
        <end position="24"/>
    </location>
</feature>
<dbReference type="OrthoDB" id="10261556at2759"/>
<dbReference type="InterPro" id="IPR002464">
    <property type="entry name" value="DNA/RNA_helicase_DEAH_CS"/>
</dbReference>
<dbReference type="InterPro" id="IPR027417">
    <property type="entry name" value="P-loop_NTPase"/>
</dbReference>
<protein>
    <recommendedName>
        <fullName evidence="7">DNA 3'-5' helicase</fullName>
        <ecNumber evidence="7">5.6.2.4</ecNumber>
    </recommendedName>
</protein>
<dbReference type="GO" id="GO:0043138">
    <property type="term" value="F:3'-5' DNA helicase activity"/>
    <property type="evidence" value="ECO:0007669"/>
    <property type="project" value="UniProtKB-EC"/>
</dbReference>
<feature type="domain" description="Helicase ATP-binding" evidence="9">
    <location>
        <begin position="55"/>
        <end position="227"/>
    </location>
</feature>
<dbReference type="CDD" id="cd17920">
    <property type="entry name" value="DEXHc_RecQ"/>
    <property type="match status" value="1"/>
</dbReference>
<dbReference type="GO" id="GO:0005694">
    <property type="term" value="C:chromosome"/>
    <property type="evidence" value="ECO:0007669"/>
    <property type="project" value="TreeGrafter"/>
</dbReference>
<dbReference type="GO" id="GO:0005524">
    <property type="term" value="F:ATP binding"/>
    <property type="evidence" value="ECO:0007669"/>
    <property type="project" value="UniProtKB-KW"/>
</dbReference>
<comment type="caution">
    <text evidence="11">The sequence shown here is derived from an EMBL/GenBank/DDBJ whole genome shotgun (WGS) entry which is preliminary data.</text>
</comment>
<dbReference type="SUPFAM" id="SSF52540">
    <property type="entry name" value="P-loop containing nucleoside triphosphate hydrolases"/>
    <property type="match status" value="1"/>
</dbReference>
<dbReference type="PANTHER" id="PTHR13710:SF152">
    <property type="entry name" value="ATP-DEPENDENT DNA HELICASE Q5"/>
    <property type="match status" value="1"/>
</dbReference>
<feature type="compositionally biased region" description="Pro residues" evidence="8">
    <location>
        <begin position="11"/>
        <end position="24"/>
    </location>
</feature>
<dbReference type="Gene3D" id="3.40.50.300">
    <property type="entry name" value="P-loop containing nucleotide triphosphate hydrolases"/>
    <property type="match status" value="2"/>
</dbReference>
<evidence type="ECO:0000259" key="9">
    <source>
        <dbReference type="PROSITE" id="PS51192"/>
    </source>
</evidence>
<comment type="similarity">
    <text evidence="1">Belongs to the helicase family. RecQ subfamily.</text>
</comment>